<reference evidence="1" key="1">
    <citation type="submission" date="2021-02" db="EMBL/GenBank/DDBJ databases">
        <authorList>
            <person name="Dougan E. K."/>
            <person name="Rhodes N."/>
            <person name="Thang M."/>
            <person name="Chan C."/>
        </authorList>
    </citation>
    <scope>NUCLEOTIDE SEQUENCE</scope>
</reference>
<proteinExistence type="predicted"/>
<accession>A0A812VAX4</accession>
<dbReference type="OrthoDB" id="10025918at2759"/>
<evidence type="ECO:0000313" key="2">
    <source>
        <dbReference type="Proteomes" id="UP000601435"/>
    </source>
</evidence>
<dbReference type="Proteomes" id="UP000601435">
    <property type="component" value="Unassembled WGS sequence"/>
</dbReference>
<dbReference type="AlphaFoldDB" id="A0A812VAX4"/>
<evidence type="ECO:0000313" key="1">
    <source>
        <dbReference type="EMBL" id="CAE7625028.1"/>
    </source>
</evidence>
<organism evidence="1 2">
    <name type="scientific">Symbiodinium necroappetens</name>
    <dbReference type="NCBI Taxonomy" id="1628268"/>
    <lineage>
        <taxon>Eukaryota</taxon>
        <taxon>Sar</taxon>
        <taxon>Alveolata</taxon>
        <taxon>Dinophyceae</taxon>
        <taxon>Suessiales</taxon>
        <taxon>Symbiodiniaceae</taxon>
        <taxon>Symbiodinium</taxon>
    </lineage>
</organism>
<comment type="caution">
    <text evidence="1">The sequence shown here is derived from an EMBL/GenBank/DDBJ whole genome shotgun (WGS) entry which is preliminary data.</text>
</comment>
<gene>
    <name evidence="1" type="ORF">SNEC2469_LOCUS17648</name>
</gene>
<keyword evidence="2" id="KW-1185">Reference proteome</keyword>
<protein>
    <submittedName>
        <fullName evidence="1">Uncharacterized protein</fullName>
    </submittedName>
</protein>
<dbReference type="EMBL" id="CAJNJA010029345">
    <property type="protein sequence ID" value="CAE7625028.1"/>
    <property type="molecule type" value="Genomic_DNA"/>
</dbReference>
<sequence>MGDLTEILLGCSDFGRLLENFLQPTASSGFVDLVQQAQKLAQGLAEFQHCLQEKAAEGKGARRTDKTTALLDLPSTLEVQELLRQLDTINGTIRALDEMMAAESIPLADCFSIAQSAMLSPETRQCVQHPGEVAEALVPTPSTLPAWGACGAGRLVQSSIPPLESLSQAPGALGLDPIEPPPAALAVADSPQAAGRWLSG</sequence>
<name>A0A812VAX4_9DINO</name>